<sequence>MRRILNYPGSKWSMADLIINQMPEHETYVEPFFGSGAVFFNKDKSKVETINDMDSRIVNFFEVCRDYPDQLVNKIMFTPHSRDEYYKSYKISNDPIEDARRLMVRCWQAIGAKTSDKTGWRSIINANGPDTATEWATVWERIEEVAYRLKGVQIENQDAVKLLDRYNRPDVLTYVDPPYLLETRSKRLYQHEYTVADHKELLSLLAEYKGSVILSGYQSKLYDDMLPDWYKIHFEANAEAGAKRTETLWMNYEPNGQLSLL</sequence>
<comment type="caution">
    <text evidence="4">The sequence shown here is derived from an EMBL/GenBank/DDBJ whole genome shotgun (WGS) entry which is preliminary data.</text>
</comment>
<evidence type="ECO:0000313" key="5">
    <source>
        <dbReference type="Proteomes" id="UP000249828"/>
    </source>
</evidence>
<dbReference type="Pfam" id="PF02086">
    <property type="entry name" value="MethyltransfD12"/>
    <property type="match status" value="1"/>
</dbReference>
<evidence type="ECO:0000313" key="4">
    <source>
        <dbReference type="EMBL" id="PZL78217.1"/>
    </source>
</evidence>
<evidence type="ECO:0000256" key="2">
    <source>
        <dbReference type="ARBA" id="ARBA00022679"/>
    </source>
</evidence>
<accession>A0A2W3ZNM5</accession>
<dbReference type="AlphaFoldDB" id="A0A2W3ZNM5"/>
<dbReference type="RefSeq" id="WP_111246758.1">
    <property type="nucleotide sequence ID" value="NZ_PIEU01000001.1"/>
</dbReference>
<proteinExistence type="predicted"/>
<dbReference type="GO" id="GO:0009307">
    <property type="term" value="P:DNA restriction-modification system"/>
    <property type="evidence" value="ECO:0007669"/>
    <property type="project" value="InterPro"/>
</dbReference>
<evidence type="ECO:0000256" key="3">
    <source>
        <dbReference type="ARBA" id="ARBA00022691"/>
    </source>
</evidence>
<dbReference type="GO" id="GO:0006298">
    <property type="term" value="P:mismatch repair"/>
    <property type="evidence" value="ECO:0007669"/>
    <property type="project" value="TreeGrafter"/>
</dbReference>
<dbReference type="PANTHER" id="PTHR30481:SF4">
    <property type="entry name" value="SITE-SPECIFIC DNA-METHYLTRANSFERASE (ADENINE-SPECIFIC)"/>
    <property type="match status" value="1"/>
</dbReference>
<organism evidence="4 5">
    <name type="scientific">Enterococcus plantarum</name>
    <dbReference type="NCBI Taxonomy" id="1077675"/>
    <lineage>
        <taxon>Bacteria</taxon>
        <taxon>Bacillati</taxon>
        <taxon>Bacillota</taxon>
        <taxon>Bacilli</taxon>
        <taxon>Lactobacillales</taxon>
        <taxon>Enterococcaceae</taxon>
        <taxon>Enterococcus</taxon>
    </lineage>
</organism>
<protein>
    <submittedName>
        <fullName evidence="4">DNA methyltransferase</fullName>
    </submittedName>
</protein>
<dbReference type="GO" id="GO:0032259">
    <property type="term" value="P:methylation"/>
    <property type="evidence" value="ECO:0007669"/>
    <property type="project" value="UniProtKB-KW"/>
</dbReference>
<dbReference type="SUPFAM" id="SSF53335">
    <property type="entry name" value="S-adenosyl-L-methionine-dependent methyltransferases"/>
    <property type="match status" value="1"/>
</dbReference>
<dbReference type="GO" id="GO:0043565">
    <property type="term" value="F:sequence-specific DNA binding"/>
    <property type="evidence" value="ECO:0007669"/>
    <property type="project" value="TreeGrafter"/>
</dbReference>
<dbReference type="InterPro" id="IPR029063">
    <property type="entry name" value="SAM-dependent_MTases_sf"/>
</dbReference>
<gene>
    <name evidence="4" type="ORF">CI088_00145</name>
</gene>
<dbReference type="PIRSF" id="PIRSF000398">
    <property type="entry name" value="M_m6A_EcoRV"/>
    <property type="match status" value="1"/>
</dbReference>
<dbReference type="Proteomes" id="UP000249828">
    <property type="component" value="Unassembled WGS sequence"/>
</dbReference>
<dbReference type="PANTHER" id="PTHR30481">
    <property type="entry name" value="DNA ADENINE METHYLASE"/>
    <property type="match status" value="1"/>
</dbReference>
<evidence type="ECO:0000256" key="1">
    <source>
        <dbReference type="ARBA" id="ARBA00022603"/>
    </source>
</evidence>
<dbReference type="GO" id="GO:0009007">
    <property type="term" value="F:site-specific DNA-methyltransferase (adenine-specific) activity"/>
    <property type="evidence" value="ECO:0007669"/>
    <property type="project" value="UniProtKB-EC"/>
</dbReference>
<dbReference type="GO" id="GO:1904047">
    <property type="term" value="F:S-adenosyl-L-methionine binding"/>
    <property type="evidence" value="ECO:0007669"/>
    <property type="project" value="TreeGrafter"/>
</dbReference>
<dbReference type="PRINTS" id="PR00505">
    <property type="entry name" value="D12N6MTFRASE"/>
</dbReference>
<keyword evidence="3" id="KW-0949">S-adenosyl-L-methionine</keyword>
<keyword evidence="5" id="KW-1185">Reference proteome</keyword>
<dbReference type="InterPro" id="IPR012327">
    <property type="entry name" value="MeTrfase_D12"/>
</dbReference>
<reference evidence="4 5" key="1">
    <citation type="submission" date="2017-11" db="EMBL/GenBank/DDBJ databases">
        <title>Draft genome sequence of Enterococcus plantarum TRW2 strain isolated from lettuce.</title>
        <authorList>
            <person name="Kim E.B."/>
            <person name="Marco M.L."/>
            <person name="Williams T.R."/>
            <person name="You I.H."/>
        </authorList>
    </citation>
    <scope>NUCLEOTIDE SEQUENCE [LARGE SCALE GENOMIC DNA]</scope>
    <source>
        <strain evidence="4 5">TRW2</strain>
    </source>
</reference>
<dbReference type="EMBL" id="PIEU01000001">
    <property type="protein sequence ID" value="PZL78217.1"/>
    <property type="molecule type" value="Genomic_DNA"/>
</dbReference>
<name>A0A2W3ZNM5_9ENTE</name>
<dbReference type="Gene3D" id="3.40.50.150">
    <property type="entry name" value="Vaccinia Virus protein VP39"/>
    <property type="match status" value="2"/>
</dbReference>
<dbReference type="InterPro" id="IPR012263">
    <property type="entry name" value="M_m6A_EcoRV"/>
</dbReference>
<keyword evidence="1 4" id="KW-0489">Methyltransferase</keyword>
<keyword evidence="2 4" id="KW-0808">Transferase</keyword>